<evidence type="ECO:0000313" key="9">
    <source>
        <dbReference type="EMBL" id="MFC5271244.1"/>
    </source>
</evidence>
<dbReference type="EMBL" id="JBHSKT010000006">
    <property type="protein sequence ID" value="MFC5271244.1"/>
    <property type="molecule type" value="Genomic_DNA"/>
</dbReference>
<evidence type="ECO:0000256" key="4">
    <source>
        <dbReference type="ARBA" id="ARBA00022692"/>
    </source>
</evidence>
<accession>A0ABW0EEA9</accession>
<keyword evidence="6 7" id="KW-0472">Membrane</keyword>
<evidence type="ECO:0000259" key="8">
    <source>
        <dbReference type="PROSITE" id="PS50928"/>
    </source>
</evidence>
<dbReference type="PANTHER" id="PTHR43386">
    <property type="entry name" value="OLIGOPEPTIDE TRANSPORT SYSTEM PERMEASE PROTEIN APPC"/>
    <property type="match status" value="1"/>
</dbReference>
<sequence>MIWQRLKNEWKRTWAFKLATVFLLLLLVCMLFAPLLSAGFHPNFLDLSQTYQAPFSFSSHWLGTDQLGRDVWANLLYGSRTAFLVALPVMSLALVLGTGLGMAAAWFGNKRLHFSLASGISFVLWLFAIWFYVFYRSGFSSEANENATGLFSRLVWLVVISTLAIVLKRLLKTVSFLAKKVPLPLDELLLKLIEVLASVPRLILVLSFAALLSPGIANVLLLLSLTYWIGPARLARAETLKIKHLPFIEAAQASGLTVWRILSRHVLPNAAAPLVTAFCFGLSGLLGLEATLSFLGIGLPPETPSLGRMLAGARLNTEAWWLVLFPAVLLCLTILAVQTIGQAFRRALEVKK</sequence>
<reference evidence="10" key="1">
    <citation type="journal article" date="2019" name="Int. J. Syst. Evol. Microbiol.">
        <title>The Global Catalogue of Microorganisms (GCM) 10K type strain sequencing project: providing services to taxonomists for standard genome sequencing and annotation.</title>
        <authorList>
            <consortium name="The Broad Institute Genomics Platform"/>
            <consortium name="The Broad Institute Genome Sequencing Center for Infectious Disease"/>
            <person name="Wu L."/>
            <person name="Ma J."/>
        </authorList>
    </citation>
    <scope>NUCLEOTIDE SEQUENCE [LARGE SCALE GENOMIC DNA]</scope>
    <source>
        <strain evidence="10">KACC 12602</strain>
    </source>
</reference>
<dbReference type="Gene3D" id="1.10.3720.10">
    <property type="entry name" value="MetI-like"/>
    <property type="match status" value="1"/>
</dbReference>
<dbReference type="PROSITE" id="PS50928">
    <property type="entry name" value="ABC_TM1"/>
    <property type="match status" value="1"/>
</dbReference>
<evidence type="ECO:0000313" key="10">
    <source>
        <dbReference type="Proteomes" id="UP001596161"/>
    </source>
</evidence>
<dbReference type="Pfam" id="PF00528">
    <property type="entry name" value="BPD_transp_1"/>
    <property type="match status" value="1"/>
</dbReference>
<feature type="domain" description="ABC transmembrane type-1" evidence="8">
    <location>
        <begin position="150"/>
        <end position="341"/>
    </location>
</feature>
<evidence type="ECO:0000256" key="5">
    <source>
        <dbReference type="ARBA" id="ARBA00022989"/>
    </source>
</evidence>
<evidence type="ECO:0000256" key="7">
    <source>
        <dbReference type="RuleBase" id="RU363032"/>
    </source>
</evidence>
<dbReference type="Proteomes" id="UP001596161">
    <property type="component" value="Unassembled WGS sequence"/>
</dbReference>
<dbReference type="InterPro" id="IPR000515">
    <property type="entry name" value="MetI-like"/>
</dbReference>
<evidence type="ECO:0000256" key="6">
    <source>
        <dbReference type="ARBA" id="ARBA00023136"/>
    </source>
</evidence>
<comment type="caution">
    <text evidence="9">The sequence shown here is derived from an EMBL/GenBank/DDBJ whole genome shotgun (WGS) entry which is preliminary data.</text>
</comment>
<evidence type="ECO:0000256" key="1">
    <source>
        <dbReference type="ARBA" id="ARBA00004651"/>
    </source>
</evidence>
<keyword evidence="10" id="KW-1185">Reference proteome</keyword>
<comment type="subcellular location">
    <subcellularLocation>
        <location evidence="1 7">Cell membrane</location>
        <topology evidence="1 7">Multi-pass membrane protein</topology>
    </subcellularLocation>
</comment>
<dbReference type="SUPFAM" id="SSF161098">
    <property type="entry name" value="MetI-like"/>
    <property type="match status" value="1"/>
</dbReference>
<protein>
    <submittedName>
        <fullName evidence="9">ABC transporter permease</fullName>
    </submittedName>
</protein>
<feature type="transmembrane region" description="Helical" evidence="7">
    <location>
        <begin position="82"/>
        <end position="107"/>
    </location>
</feature>
<dbReference type="InterPro" id="IPR035906">
    <property type="entry name" value="MetI-like_sf"/>
</dbReference>
<keyword evidence="4 7" id="KW-0812">Transmembrane</keyword>
<organism evidence="9 10">
    <name type="scientific">Adhaeribacter terreus</name>
    <dbReference type="NCBI Taxonomy" id="529703"/>
    <lineage>
        <taxon>Bacteria</taxon>
        <taxon>Pseudomonadati</taxon>
        <taxon>Bacteroidota</taxon>
        <taxon>Cytophagia</taxon>
        <taxon>Cytophagales</taxon>
        <taxon>Hymenobacteraceae</taxon>
        <taxon>Adhaeribacter</taxon>
    </lineage>
</organism>
<dbReference type="CDD" id="cd06261">
    <property type="entry name" value="TM_PBP2"/>
    <property type="match status" value="1"/>
</dbReference>
<feature type="transmembrane region" description="Helical" evidence="7">
    <location>
        <begin position="147"/>
        <end position="167"/>
    </location>
</feature>
<keyword evidence="2 7" id="KW-0813">Transport</keyword>
<keyword evidence="5 7" id="KW-1133">Transmembrane helix</keyword>
<evidence type="ECO:0000256" key="2">
    <source>
        <dbReference type="ARBA" id="ARBA00022448"/>
    </source>
</evidence>
<proteinExistence type="inferred from homology"/>
<comment type="similarity">
    <text evidence="7">Belongs to the binding-protein-dependent transport system permease family.</text>
</comment>
<dbReference type="InterPro" id="IPR050366">
    <property type="entry name" value="BP-dependent_transpt_permease"/>
</dbReference>
<name>A0ABW0EEA9_9BACT</name>
<feature type="transmembrane region" description="Helical" evidence="7">
    <location>
        <begin position="319"/>
        <end position="344"/>
    </location>
</feature>
<keyword evidence="3" id="KW-1003">Cell membrane</keyword>
<feature type="transmembrane region" description="Helical" evidence="7">
    <location>
        <begin position="270"/>
        <end position="299"/>
    </location>
</feature>
<dbReference type="PANTHER" id="PTHR43386:SF1">
    <property type="entry name" value="D,D-DIPEPTIDE TRANSPORT SYSTEM PERMEASE PROTEIN DDPC-RELATED"/>
    <property type="match status" value="1"/>
</dbReference>
<gene>
    <name evidence="9" type="ORF">ACFPIB_11525</name>
</gene>
<evidence type="ECO:0000256" key="3">
    <source>
        <dbReference type="ARBA" id="ARBA00022475"/>
    </source>
</evidence>
<feature type="transmembrane region" description="Helical" evidence="7">
    <location>
        <begin position="114"/>
        <end position="135"/>
    </location>
</feature>